<name>C6SZP2_SOYBN</name>
<evidence type="ECO:0000313" key="1">
    <source>
        <dbReference type="EMBL" id="ACU14715.1"/>
    </source>
</evidence>
<reference evidence="1" key="1">
    <citation type="submission" date="2009-08" db="EMBL/GenBank/DDBJ databases">
        <authorList>
            <person name="Cheung F."/>
            <person name="Xiao Y."/>
            <person name="Chan A."/>
            <person name="Moskal W."/>
            <person name="Town C.D."/>
        </authorList>
    </citation>
    <scope>NUCLEOTIDE SEQUENCE</scope>
</reference>
<organism evidence="1">
    <name type="scientific">Glycine max</name>
    <name type="common">Soybean</name>
    <name type="synonym">Glycine hispida</name>
    <dbReference type="NCBI Taxonomy" id="3847"/>
    <lineage>
        <taxon>Eukaryota</taxon>
        <taxon>Viridiplantae</taxon>
        <taxon>Streptophyta</taxon>
        <taxon>Embryophyta</taxon>
        <taxon>Tracheophyta</taxon>
        <taxon>Spermatophyta</taxon>
        <taxon>Magnoliopsida</taxon>
        <taxon>eudicotyledons</taxon>
        <taxon>Gunneridae</taxon>
        <taxon>Pentapetalae</taxon>
        <taxon>rosids</taxon>
        <taxon>fabids</taxon>
        <taxon>Fabales</taxon>
        <taxon>Fabaceae</taxon>
        <taxon>Papilionoideae</taxon>
        <taxon>50 kb inversion clade</taxon>
        <taxon>NPAAA clade</taxon>
        <taxon>indigoferoid/millettioid clade</taxon>
        <taxon>Phaseoleae</taxon>
        <taxon>Glycine</taxon>
        <taxon>Glycine subgen. Soja</taxon>
    </lineage>
</organism>
<protein>
    <submittedName>
        <fullName evidence="1">Uncharacterized protein</fullName>
    </submittedName>
</protein>
<dbReference type="EMBL" id="BT090644">
    <property type="protein sequence ID" value="ACU14715.1"/>
    <property type="molecule type" value="mRNA"/>
</dbReference>
<proteinExistence type="evidence at transcript level"/>
<dbReference type="AlphaFoldDB" id="C6SZP2"/>
<sequence>MTFSSNLDGSAVGGGADLVGDGDSAFAGERGGVVGFEAGDLAGGRLEAVARRLAVGGGLGGGIEALHSVAASRRRRSSVLEVTDAIDQAIRHLPARDSCMCHGCTHHNHAEHCSQKCNLEASHGN</sequence>
<accession>C6SZP2</accession>